<dbReference type="Proteomes" id="UP000785679">
    <property type="component" value="Unassembled WGS sequence"/>
</dbReference>
<sequence>MRQVYKQLAQTAREGERTGTNLAGRLKVCGISECFTSDYFIFNYKAGSYRSVPSSVLYTCGNQQHLRSDIHDQRKRGYFSFNVIYCDNCNLFCC</sequence>
<accession>A0A8J8ND11</accession>
<evidence type="ECO:0000313" key="2">
    <source>
        <dbReference type="Proteomes" id="UP000785679"/>
    </source>
</evidence>
<organism evidence="1 2">
    <name type="scientific">Halteria grandinella</name>
    <dbReference type="NCBI Taxonomy" id="5974"/>
    <lineage>
        <taxon>Eukaryota</taxon>
        <taxon>Sar</taxon>
        <taxon>Alveolata</taxon>
        <taxon>Ciliophora</taxon>
        <taxon>Intramacronucleata</taxon>
        <taxon>Spirotrichea</taxon>
        <taxon>Stichotrichia</taxon>
        <taxon>Sporadotrichida</taxon>
        <taxon>Halteriidae</taxon>
        <taxon>Halteria</taxon>
    </lineage>
</organism>
<keyword evidence="2" id="KW-1185">Reference proteome</keyword>
<dbReference type="EMBL" id="RRYP01021517">
    <property type="protein sequence ID" value="TNV72642.1"/>
    <property type="molecule type" value="Genomic_DNA"/>
</dbReference>
<dbReference type="AlphaFoldDB" id="A0A8J8ND11"/>
<gene>
    <name evidence="1" type="ORF">FGO68_gene17459</name>
</gene>
<evidence type="ECO:0000313" key="1">
    <source>
        <dbReference type="EMBL" id="TNV72642.1"/>
    </source>
</evidence>
<comment type="caution">
    <text evidence="1">The sequence shown here is derived from an EMBL/GenBank/DDBJ whole genome shotgun (WGS) entry which is preliminary data.</text>
</comment>
<name>A0A8J8ND11_HALGN</name>
<proteinExistence type="predicted"/>
<reference evidence="1" key="1">
    <citation type="submission" date="2019-06" db="EMBL/GenBank/DDBJ databases">
        <authorList>
            <person name="Zheng W."/>
        </authorList>
    </citation>
    <scope>NUCLEOTIDE SEQUENCE</scope>
    <source>
        <strain evidence="1">QDHG01</strain>
    </source>
</reference>
<protein>
    <submittedName>
        <fullName evidence="1">Uncharacterized protein</fullName>
    </submittedName>
</protein>